<comment type="subcellular location">
    <subcellularLocation>
        <location evidence="2">Secreted</location>
    </subcellularLocation>
</comment>
<evidence type="ECO:0000256" key="4">
    <source>
        <dbReference type="ARBA" id="ARBA00022723"/>
    </source>
</evidence>
<name>A0A919K5R2_9ACTN</name>
<dbReference type="InterPro" id="IPR006626">
    <property type="entry name" value="PbH1"/>
</dbReference>
<dbReference type="InterPro" id="IPR007627">
    <property type="entry name" value="RNA_pol_sigma70_r2"/>
</dbReference>
<sequence length="700" mass="73980">MAESEAGTTAGQDIARLVTAAQGGDEKALTELISAHLPLVSNVVGRALQSHADVDDVVQDTMVRVVRGLPGLREPERFESWLIAIAYRQVQLYLRRRRTHLQRREEIPADQPDPDGDFAERTVTELVLAGQRKELSDAAEWLDDDDRHLLSLYWRETLGEITRTQLAAALAINPKQAGVRVRRMKVRLEAVRGVVRALVASPRCAELSRVTHGWNGKADSVWRKRLTRHVRTCPRCSRHGRGLVAPEKLLLGVVSLPVVVEASATSIAKMVAAAAVVTVAAGGGFVYTVAESPAPRTDSPAVVRSAVVTPGAAPAVAPTTGAAPVPRPSAVRPTGVAAADIFVAPNGSDAGTGTLARPYATLAKALAAVRPGQTIALRGGTYRPTAGLIIEVDGEPERRITLSNYRAERPVIDASRVPAAEWTVTHRASYWTVQGLEIKNSQSHAYACTACQFNVLQRLSIHDNVRSALTLRDEGTVGNQVLDSDFFNNFDPTEGGRAGIGLGIGNGAGEGNVLRGNRAFNNADNGFDLGDWASPVTVEHNWAFGNGVNRWNVAEWRSNADGFHLGGGNPPPAAAHVLRHNAAWDNASSGFTSSGNRGALQLSNNTAFRNGADGFYLLDAAGCTVHDNVSAGNDGAPARLGDCPAQRGNAWLTGDGAAQFRSTDPSAAQGPRAAGGVLPNVDFLVSPNGAGATMSAPAGN</sequence>
<gene>
    <name evidence="11" type="ORF">Ari01nite_75740</name>
</gene>
<dbReference type="EMBL" id="BOMV01000080">
    <property type="protein sequence ID" value="GIF00110.1"/>
    <property type="molecule type" value="Genomic_DNA"/>
</dbReference>
<dbReference type="PANTHER" id="PTHR40088:SF1">
    <property type="entry name" value="PECTATE LYASE PEL9"/>
    <property type="match status" value="1"/>
</dbReference>
<dbReference type="PANTHER" id="PTHR40088">
    <property type="entry name" value="PECTATE LYASE (EUROFUNG)"/>
    <property type="match status" value="1"/>
</dbReference>
<comment type="cofactor">
    <cofactor evidence="1">
        <name>Ca(2+)</name>
        <dbReference type="ChEBI" id="CHEBI:29108"/>
    </cofactor>
</comment>
<evidence type="ECO:0000256" key="7">
    <source>
        <dbReference type="ARBA" id="ARBA00023239"/>
    </source>
</evidence>
<dbReference type="InterPro" id="IPR011050">
    <property type="entry name" value="Pectin_lyase_fold/virulence"/>
</dbReference>
<dbReference type="InterPro" id="IPR012334">
    <property type="entry name" value="Pectin_lyas_fold"/>
</dbReference>
<evidence type="ECO:0000259" key="9">
    <source>
        <dbReference type="Pfam" id="PF04542"/>
    </source>
</evidence>
<keyword evidence="12" id="KW-1185">Reference proteome</keyword>
<comment type="caution">
    <text evidence="11">The sequence shown here is derived from an EMBL/GenBank/DDBJ whole genome shotgun (WGS) entry which is preliminary data.</text>
</comment>
<dbReference type="NCBIfam" id="TIGR03804">
    <property type="entry name" value="para_beta_helix"/>
    <property type="match status" value="1"/>
</dbReference>
<dbReference type="Gene3D" id="1.10.1740.10">
    <property type="match status" value="1"/>
</dbReference>
<evidence type="ECO:0000256" key="2">
    <source>
        <dbReference type="ARBA" id="ARBA00004613"/>
    </source>
</evidence>
<proteinExistence type="inferred from homology"/>
<dbReference type="SMART" id="SM00710">
    <property type="entry name" value="PbH1"/>
    <property type="match status" value="7"/>
</dbReference>
<comment type="similarity">
    <text evidence="8">Belongs to the polysaccharide lyase 9 family.</text>
</comment>
<dbReference type="InterPro" id="IPR052052">
    <property type="entry name" value="Polysaccharide_Lyase_9"/>
</dbReference>
<evidence type="ECO:0000313" key="11">
    <source>
        <dbReference type="EMBL" id="GIF00110.1"/>
    </source>
</evidence>
<feature type="domain" description="Pel9A-like right handed beta-helix region" evidence="10">
    <location>
        <begin position="451"/>
        <end position="611"/>
    </location>
</feature>
<evidence type="ECO:0000256" key="8">
    <source>
        <dbReference type="ARBA" id="ARBA00038263"/>
    </source>
</evidence>
<keyword evidence="5" id="KW-0732">Signal</keyword>
<dbReference type="NCBIfam" id="TIGR02937">
    <property type="entry name" value="sigma70-ECF"/>
    <property type="match status" value="1"/>
</dbReference>
<dbReference type="Proteomes" id="UP000636960">
    <property type="component" value="Unassembled WGS sequence"/>
</dbReference>
<dbReference type="SUPFAM" id="SSF51126">
    <property type="entry name" value="Pectin lyase-like"/>
    <property type="match status" value="1"/>
</dbReference>
<keyword evidence="6" id="KW-0106">Calcium</keyword>
<dbReference type="InterPro" id="IPR053868">
    <property type="entry name" value="Pel9A-like_beta_helix"/>
</dbReference>
<dbReference type="GO" id="GO:0003700">
    <property type="term" value="F:DNA-binding transcription factor activity"/>
    <property type="evidence" value="ECO:0007669"/>
    <property type="project" value="InterPro"/>
</dbReference>
<dbReference type="GO" id="GO:0016837">
    <property type="term" value="F:carbon-oxygen lyase activity, acting on polysaccharides"/>
    <property type="evidence" value="ECO:0007669"/>
    <property type="project" value="TreeGrafter"/>
</dbReference>
<evidence type="ECO:0008006" key="13">
    <source>
        <dbReference type="Google" id="ProtNLM"/>
    </source>
</evidence>
<dbReference type="InterPro" id="IPR022441">
    <property type="entry name" value="Para_beta_helix_rpt-2"/>
</dbReference>
<evidence type="ECO:0000256" key="1">
    <source>
        <dbReference type="ARBA" id="ARBA00001913"/>
    </source>
</evidence>
<protein>
    <recommendedName>
        <fullName evidence="13">RNA polymerase sigma factor</fullName>
    </recommendedName>
</protein>
<dbReference type="Pfam" id="PF22842">
    <property type="entry name" value="Pel9A-like_beta_helix"/>
    <property type="match status" value="1"/>
</dbReference>
<dbReference type="Gene3D" id="2.160.20.10">
    <property type="entry name" value="Single-stranded right-handed beta-helix, Pectin lyase-like"/>
    <property type="match status" value="1"/>
</dbReference>
<evidence type="ECO:0000256" key="6">
    <source>
        <dbReference type="ARBA" id="ARBA00022837"/>
    </source>
</evidence>
<keyword evidence="7" id="KW-0456">Lyase</keyword>
<dbReference type="InterPro" id="IPR013325">
    <property type="entry name" value="RNA_pol_sigma_r2"/>
</dbReference>
<feature type="domain" description="RNA polymerase sigma-70 region 2" evidence="9">
    <location>
        <begin position="32"/>
        <end position="98"/>
    </location>
</feature>
<dbReference type="GO" id="GO:0006352">
    <property type="term" value="P:DNA-templated transcription initiation"/>
    <property type="evidence" value="ECO:0007669"/>
    <property type="project" value="InterPro"/>
</dbReference>
<dbReference type="Pfam" id="PF04542">
    <property type="entry name" value="Sigma70_r2"/>
    <property type="match status" value="1"/>
</dbReference>
<dbReference type="AlphaFoldDB" id="A0A919K5R2"/>
<accession>A0A919K5R2</accession>
<dbReference type="GO" id="GO:0046872">
    <property type="term" value="F:metal ion binding"/>
    <property type="evidence" value="ECO:0007669"/>
    <property type="project" value="UniProtKB-KW"/>
</dbReference>
<organism evidence="11 12">
    <name type="scientific">Paractinoplanes rishiriensis</name>
    <dbReference type="NCBI Taxonomy" id="1050105"/>
    <lineage>
        <taxon>Bacteria</taxon>
        <taxon>Bacillati</taxon>
        <taxon>Actinomycetota</taxon>
        <taxon>Actinomycetes</taxon>
        <taxon>Micromonosporales</taxon>
        <taxon>Micromonosporaceae</taxon>
        <taxon>Paractinoplanes</taxon>
    </lineage>
</organism>
<keyword evidence="4" id="KW-0479">Metal-binding</keyword>
<dbReference type="SUPFAM" id="SSF88946">
    <property type="entry name" value="Sigma2 domain of RNA polymerase sigma factors"/>
    <property type="match status" value="1"/>
</dbReference>
<reference evidence="11" key="1">
    <citation type="submission" date="2021-01" db="EMBL/GenBank/DDBJ databases">
        <title>Whole genome shotgun sequence of Actinoplanes rishiriensis NBRC 108556.</title>
        <authorList>
            <person name="Komaki H."/>
            <person name="Tamura T."/>
        </authorList>
    </citation>
    <scope>NUCLEOTIDE SEQUENCE</scope>
    <source>
        <strain evidence="11">NBRC 108556</strain>
    </source>
</reference>
<dbReference type="InterPro" id="IPR014284">
    <property type="entry name" value="RNA_pol_sigma-70_dom"/>
</dbReference>
<dbReference type="GO" id="GO:0005576">
    <property type="term" value="C:extracellular region"/>
    <property type="evidence" value="ECO:0007669"/>
    <property type="project" value="UniProtKB-SubCell"/>
</dbReference>
<evidence type="ECO:0000256" key="3">
    <source>
        <dbReference type="ARBA" id="ARBA00022525"/>
    </source>
</evidence>
<evidence type="ECO:0000259" key="10">
    <source>
        <dbReference type="Pfam" id="PF22842"/>
    </source>
</evidence>
<evidence type="ECO:0000256" key="5">
    <source>
        <dbReference type="ARBA" id="ARBA00022729"/>
    </source>
</evidence>
<evidence type="ECO:0000313" key="12">
    <source>
        <dbReference type="Proteomes" id="UP000636960"/>
    </source>
</evidence>
<keyword evidence="3" id="KW-0964">Secreted</keyword>
<dbReference type="RefSeq" id="WP_203787494.1">
    <property type="nucleotide sequence ID" value="NZ_BOMV01000080.1"/>
</dbReference>